<keyword evidence="1" id="KW-0479">Metal-binding</keyword>
<feature type="domain" description="Calcineurin-like phosphoesterase" evidence="5">
    <location>
        <begin position="3"/>
        <end position="113"/>
    </location>
</feature>
<dbReference type="InterPro" id="IPR029052">
    <property type="entry name" value="Metallo-depent_PP-like"/>
</dbReference>
<dbReference type="PANTHER" id="PTHR42988:SF2">
    <property type="entry name" value="CYCLIC NUCLEOTIDE PHOSPHODIESTERASE CBUA0032-RELATED"/>
    <property type="match status" value="1"/>
</dbReference>
<dbReference type="PANTHER" id="PTHR42988">
    <property type="entry name" value="PHOSPHOHYDROLASE"/>
    <property type="match status" value="1"/>
</dbReference>
<evidence type="ECO:0000313" key="7">
    <source>
        <dbReference type="Proteomes" id="UP000020103"/>
    </source>
</evidence>
<accession>A0A829Q0C1</accession>
<sequence length="749" mass="81049">MGTLLHLSDLHLAGPSAGSDVIGDYKIDAVRPGDRQRRTSVIGHTLEQLGLALTAAEVRLDAIVITGDITAQGSQDGFDLLPAVLARLGDALPPADRILIVPGNHDIVRDTQPSSVERYARFITLRTHGYRTAYLDGVDANDAGTLCADPPPNPYVSAADGSFVVVGINSCDMCGVNRDTEPAVLESMAEIERLAAQTDSTGRAVKALYDAWTERGRIDVARVSEVQRKLCNGLANRARAAIVDSGKAPPVMIAAFHHQLRPVNSDEEFTPFEGITNLGEVREWLAGNKFDILLHGHKHADRVAVDLFVPFAEGNWGASHRLLVISAPTIGHGQPASNPIGRLMTIDTDLPRTSDLTLQLVPSRSAGTPMSLSALPAEQLAIGSDDGPRVGVLEADTADLVYDKILGALSKLGDLPLPLVCRFHDGPSALTIPRNYPDSRSTADGQTESERREWLQDWFDQTVAWWGRPTRGPGGPFNHGERIRLRRGVDPSQFESAIDSLASKGTTSRALMLLIDSATHFNDGNTQFPAFALIQMFEQDGKLAMIGYFRKQEMPHWWPINVAELARLQQEAITELGGRGITLTAGTISTVTALPVTGSSAPSVVIPDLDRRMETPATLLELIVPLYYGGAGPEEMAERWNRILDDWRPNAQAAADSDPVPVQGFTYLVELAEACRALNGHHMANPDAGAQLVLLLEQLRNANAQYAAEQLGSNRGQRHQQWRSIVDSLIPQLLATVNDLARGASKAEA</sequence>
<evidence type="ECO:0000256" key="4">
    <source>
        <dbReference type="ARBA" id="ARBA00025742"/>
    </source>
</evidence>
<name>A0A829Q0C1_9MYCO</name>
<dbReference type="Gene3D" id="3.30.572.10">
    <property type="entry name" value="Thymidylate synthase/dCMP hydroxymethylase domain"/>
    <property type="match status" value="1"/>
</dbReference>
<reference evidence="6 7" key="1">
    <citation type="submission" date="2013-12" db="EMBL/GenBank/DDBJ databases">
        <authorList>
            <person name="Madinger N."/>
            <person name="Lenaerts A."/>
            <person name="Ordway D."/>
            <person name="DeGroote M.A."/>
            <person name="Parker T."/>
            <person name="Sizemore C."/>
            <person name="Tallon L.J."/>
            <person name="Sadzewicz L.K."/>
            <person name="Sengamalay N."/>
            <person name="Fraser C.M."/>
            <person name="Hine E."/>
            <person name="Shefchek K.A."/>
            <person name="Das S.P."/>
            <person name="Tettelin H."/>
        </authorList>
    </citation>
    <scope>NUCLEOTIDE SEQUENCE [LARGE SCALE GENOMIC DNA]</scope>
    <source>
        <strain evidence="6 7">21</strain>
    </source>
</reference>
<keyword evidence="3" id="KW-0408">Iron</keyword>
<dbReference type="Proteomes" id="UP000020103">
    <property type="component" value="Unassembled WGS sequence"/>
</dbReference>
<dbReference type="Pfam" id="PF00149">
    <property type="entry name" value="Metallophos"/>
    <property type="match status" value="1"/>
</dbReference>
<dbReference type="SUPFAM" id="SSF55831">
    <property type="entry name" value="Thymidylate synthase/dCMP hydroxymethylase"/>
    <property type="match status" value="1"/>
</dbReference>
<organism evidence="6 7">
    <name type="scientific">Mycobacteroides abscessus 21</name>
    <dbReference type="NCBI Taxonomy" id="1299324"/>
    <lineage>
        <taxon>Bacteria</taxon>
        <taxon>Bacillati</taxon>
        <taxon>Actinomycetota</taxon>
        <taxon>Actinomycetes</taxon>
        <taxon>Mycobacteriales</taxon>
        <taxon>Mycobacteriaceae</taxon>
        <taxon>Mycobacteroides</taxon>
        <taxon>Mycobacteroides abscessus</taxon>
    </lineage>
</organism>
<evidence type="ECO:0000256" key="2">
    <source>
        <dbReference type="ARBA" id="ARBA00022801"/>
    </source>
</evidence>
<evidence type="ECO:0000313" key="6">
    <source>
        <dbReference type="EMBL" id="EUA46135.1"/>
    </source>
</evidence>
<comment type="caution">
    <text evidence="6">The sequence shown here is derived from an EMBL/GenBank/DDBJ whole genome shotgun (WGS) entry which is preliminary data.</text>
</comment>
<dbReference type="Gene3D" id="3.60.21.10">
    <property type="match status" value="1"/>
</dbReference>
<dbReference type="GO" id="GO:0046872">
    <property type="term" value="F:metal ion binding"/>
    <property type="evidence" value="ECO:0007669"/>
    <property type="project" value="UniProtKB-KW"/>
</dbReference>
<keyword evidence="2" id="KW-0378">Hydrolase</keyword>
<dbReference type="GO" id="GO:0016787">
    <property type="term" value="F:hydrolase activity"/>
    <property type="evidence" value="ECO:0007669"/>
    <property type="project" value="UniProtKB-KW"/>
</dbReference>
<dbReference type="InterPro" id="IPR004843">
    <property type="entry name" value="Calcineurin-like_PHP"/>
</dbReference>
<dbReference type="AlphaFoldDB" id="A0A829Q0C1"/>
<dbReference type="EMBL" id="JAOF01000001">
    <property type="protein sequence ID" value="EUA46135.1"/>
    <property type="molecule type" value="Genomic_DNA"/>
</dbReference>
<evidence type="ECO:0000256" key="3">
    <source>
        <dbReference type="ARBA" id="ARBA00023004"/>
    </source>
</evidence>
<dbReference type="InterPro" id="IPR036926">
    <property type="entry name" value="Thymidate_synth/dCMP_Mease_sf"/>
</dbReference>
<gene>
    <name evidence="6" type="ORF">I543_1171</name>
</gene>
<proteinExistence type="inferred from homology"/>
<evidence type="ECO:0000259" key="5">
    <source>
        <dbReference type="Pfam" id="PF00149"/>
    </source>
</evidence>
<dbReference type="InterPro" id="IPR050884">
    <property type="entry name" value="CNP_phosphodiesterase-III"/>
</dbReference>
<dbReference type="SUPFAM" id="SSF56300">
    <property type="entry name" value="Metallo-dependent phosphatases"/>
    <property type="match status" value="1"/>
</dbReference>
<evidence type="ECO:0000256" key="1">
    <source>
        <dbReference type="ARBA" id="ARBA00022723"/>
    </source>
</evidence>
<protein>
    <submittedName>
        <fullName evidence="6">Calcineurin-like phosphoesterase family protein</fullName>
    </submittedName>
</protein>
<comment type="similarity">
    <text evidence="4">Belongs to the cyclic nucleotide phosphodiesterase class-III family.</text>
</comment>